<accession>A0A926RTB2</accession>
<dbReference type="Gene3D" id="3.90.79.10">
    <property type="entry name" value="Nucleoside Triphosphate Pyrophosphohydrolase"/>
    <property type="match status" value="1"/>
</dbReference>
<dbReference type="CDD" id="cd02883">
    <property type="entry name" value="NUDIX_Hydrolase"/>
    <property type="match status" value="1"/>
</dbReference>
<name>A0A926RTB2_9BACL</name>
<dbReference type="SUPFAM" id="SSF55811">
    <property type="entry name" value="Nudix"/>
    <property type="match status" value="1"/>
</dbReference>
<feature type="domain" description="Nudix hydrolase" evidence="3">
    <location>
        <begin position="4"/>
        <end position="126"/>
    </location>
</feature>
<evidence type="ECO:0000313" key="5">
    <source>
        <dbReference type="Proteomes" id="UP000661691"/>
    </source>
</evidence>
<evidence type="ECO:0000259" key="3">
    <source>
        <dbReference type="PROSITE" id="PS51462"/>
    </source>
</evidence>
<keyword evidence="2 4" id="KW-0378">Hydrolase</keyword>
<dbReference type="EMBL" id="JACXAH010000002">
    <property type="protein sequence ID" value="MBD1370934.1"/>
    <property type="molecule type" value="Genomic_DNA"/>
</dbReference>
<evidence type="ECO:0000256" key="1">
    <source>
        <dbReference type="ARBA" id="ARBA00001946"/>
    </source>
</evidence>
<dbReference type="Pfam" id="PF00293">
    <property type="entry name" value="NUDIX"/>
    <property type="match status" value="1"/>
</dbReference>
<dbReference type="RefSeq" id="WP_191139163.1">
    <property type="nucleotide sequence ID" value="NZ_JACXAG020000002.1"/>
</dbReference>
<evidence type="ECO:0000256" key="2">
    <source>
        <dbReference type="ARBA" id="ARBA00022801"/>
    </source>
</evidence>
<organism evidence="4 5">
    <name type="scientific">Polycladospora coralii</name>
    <dbReference type="NCBI Taxonomy" id="2771432"/>
    <lineage>
        <taxon>Bacteria</taxon>
        <taxon>Bacillati</taxon>
        <taxon>Bacillota</taxon>
        <taxon>Bacilli</taxon>
        <taxon>Bacillales</taxon>
        <taxon>Thermoactinomycetaceae</taxon>
        <taxon>Polycladospora</taxon>
    </lineage>
</organism>
<evidence type="ECO:0000313" key="4">
    <source>
        <dbReference type="EMBL" id="MBD1370934.1"/>
    </source>
</evidence>
<sequence>MTPRHILTAGVVVLNLHGEILLVKHAQRGWELPGGHVNERESIRFAAIRRIRESTGVEIRLLRYCGIFQHVKAGNSYTLFVAKSIGGKIKPGSHFEDVAFFPIETAIRLIPLLNIKQRILYCLDESKQPFFVEF</sequence>
<keyword evidence="5" id="KW-1185">Reference proteome</keyword>
<dbReference type="GO" id="GO:0016787">
    <property type="term" value="F:hydrolase activity"/>
    <property type="evidence" value="ECO:0007669"/>
    <property type="project" value="UniProtKB-KW"/>
</dbReference>
<proteinExistence type="predicted"/>
<protein>
    <submittedName>
        <fullName evidence="4">NUDIX hydrolase</fullName>
    </submittedName>
</protein>
<dbReference type="Proteomes" id="UP000661691">
    <property type="component" value="Unassembled WGS sequence"/>
</dbReference>
<comment type="caution">
    <text evidence="4">The sequence shown here is derived from an EMBL/GenBank/DDBJ whole genome shotgun (WGS) entry which is preliminary data.</text>
</comment>
<gene>
    <name evidence="4" type="ORF">IC620_00975</name>
</gene>
<comment type="cofactor">
    <cofactor evidence="1">
        <name>Mg(2+)</name>
        <dbReference type="ChEBI" id="CHEBI:18420"/>
    </cofactor>
</comment>
<dbReference type="PANTHER" id="PTHR43046">
    <property type="entry name" value="GDP-MANNOSE MANNOSYL HYDROLASE"/>
    <property type="match status" value="1"/>
</dbReference>
<dbReference type="AlphaFoldDB" id="A0A926RTB2"/>
<dbReference type="InterPro" id="IPR000086">
    <property type="entry name" value="NUDIX_hydrolase_dom"/>
</dbReference>
<dbReference type="PANTHER" id="PTHR43046:SF2">
    <property type="entry name" value="8-OXO-DGTP DIPHOSPHATASE-RELATED"/>
    <property type="match status" value="1"/>
</dbReference>
<dbReference type="PROSITE" id="PS51462">
    <property type="entry name" value="NUDIX"/>
    <property type="match status" value="1"/>
</dbReference>
<reference evidence="4" key="1">
    <citation type="submission" date="2020-09" db="EMBL/GenBank/DDBJ databases">
        <title>A novel bacterium of genus Hazenella, isolated from South China Sea.</title>
        <authorList>
            <person name="Huang H."/>
            <person name="Mo K."/>
            <person name="Hu Y."/>
        </authorList>
    </citation>
    <scope>NUCLEOTIDE SEQUENCE</scope>
    <source>
        <strain evidence="4">IB182357</strain>
    </source>
</reference>
<dbReference type="InterPro" id="IPR015797">
    <property type="entry name" value="NUDIX_hydrolase-like_dom_sf"/>
</dbReference>